<dbReference type="Gene3D" id="3.10.20.90">
    <property type="entry name" value="Phosphatidylinositol 3-kinase Catalytic Subunit, Chain A, domain 1"/>
    <property type="match status" value="1"/>
</dbReference>
<reference evidence="2" key="1">
    <citation type="submission" date="2021-02" db="EMBL/GenBank/DDBJ databases">
        <authorList>
            <person name="Dougan E. K."/>
            <person name="Rhodes N."/>
            <person name="Thang M."/>
            <person name="Chan C."/>
        </authorList>
    </citation>
    <scope>NUCLEOTIDE SEQUENCE</scope>
</reference>
<dbReference type="InterPro" id="IPR029071">
    <property type="entry name" value="Ubiquitin-like_domsf"/>
</dbReference>
<dbReference type="SUPFAM" id="SSF54236">
    <property type="entry name" value="Ubiquitin-like"/>
    <property type="match status" value="1"/>
</dbReference>
<name>A0A813J1Y5_POLGL</name>
<feature type="domain" description="Ubiquitin-like" evidence="1">
    <location>
        <begin position="37"/>
        <end position="114"/>
    </location>
</feature>
<sequence>MVSGLVLERKALEAQLAAVNKSARTCKPTVTAEPNTFQIFIRPQAGATRTYDVKGSQTIKSLKVRIMQDFGFKVDDQQLTLSSGRVVEGNRHTLKKWGIASLSRLDVATRWQGGGKRAKAAIMNEHETVAPIPSDPVVVVETLKALSMVWTHEHWSLFLGEVGAFSIEGLEAVALAIKGGKIAAKMSSLLGYVSQYKAIEELSESLSFIMKYIRARFALNFAAFENTAAFVNVLNQAVGAKKPEQRGASERLQADGASRRAWQDLPEEVSTDYFDLATPRPELRQEVTGKNQLDIPGRALLKLLGEPHFGRLRLPERDSDDSDDS</sequence>
<dbReference type="SMART" id="SM00213">
    <property type="entry name" value="UBQ"/>
    <property type="match status" value="1"/>
</dbReference>
<organism evidence="2 3">
    <name type="scientific">Polarella glacialis</name>
    <name type="common">Dinoflagellate</name>
    <dbReference type="NCBI Taxonomy" id="89957"/>
    <lineage>
        <taxon>Eukaryota</taxon>
        <taxon>Sar</taxon>
        <taxon>Alveolata</taxon>
        <taxon>Dinophyceae</taxon>
        <taxon>Suessiales</taxon>
        <taxon>Suessiaceae</taxon>
        <taxon>Polarella</taxon>
    </lineage>
</organism>
<comment type="caution">
    <text evidence="2">The sequence shown here is derived from an EMBL/GenBank/DDBJ whole genome shotgun (WGS) entry which is preliminary data.</text>
</comment>
<dbReference type="AlphaFoldDB" id="A0A813J1Y5"/>
<dbReference type="PROSITE" id="PS50053">
    <property type="entry name" value="UBIQUITIN_2"/>
    <property type="match status" value="1"/>
</dbReference>
<accession>A0A813J1Y5</accession>
<dbReference type="Proteomes" id="UP000626109">
    <property type="component" value="Unassembled WGS sequence"/>
</dbReference>
<dbReference type="Pfam" id="PF00240">
    <property type="entry name" value="ubiquitin"/>
    <property type="match status" value="1"/>
</dbReference>
<dbReference type="InterPro" id="IPR000626">
    <property type="entry name" value="Ubiquitin-like_dom"/>
</dbReference>
<gene>
    <name evidence="2" type="ORF">PGLA2088_LOCUS15836</name>
</gene>
<evidence type="ECO:0000259" key="1">
    <source>
        <dbReference type="PROSITE" id="PS50053"/>
    </source>
</evidence>
<evidence type="ECO:0000313" key="3">
    <source>
        <dbReference type="Proteomes" id="UP000626109"/>
    </source>
</evidence>
<proteinExistence type="predicted"/>
<protein>
    <recommendedName>
        <fullName evidence="1">Ubiquitin-like domain-containing protein</fullName>
    </recommendedName>
</protein>
<evidence type="ECO:0000313" key="2">
    <source>
        <dbReference type="EMBL" id="CAE8665175.1"/>
    </source>
</evidence>
<dbReference type="EMBL" id="CAJNNW010019793">
    <property type="protein sequence ID" value="CAE8665175.1"/>
    <property type="molecule type" value="Genomic_DNA"/>
</dbReference>